<proteinExistence type="predicted"/>
<keyword evidence="1" id="KW-0687">Ribonucleoprotein</keyword>
<accession>A0A7W4YDF2</accession>
<dbReference type="AlphaFoldDB" id="A0A7W4YDF2"/>
<protein>
    <submittedName>
        <fullName evidence="1">Small subunit ribosomal protein S1</fullName>
    </submittedName>
</protein>
<dbReference type="EMBL" id="JACHVX010000005">
    <property type="protein sequence ID" value="MBB2924491.1"/>
    <property type="molecule type" value="Genomic_DNA"/>
</dbReference>
<evidence type="ECO:0000313" key="1">
    <source>
        <dbReference type="EMBL" id="MBB2924491.1"/>
    </source>
</evidence>
<organism evidence="1 2">
    <name type="scientific">Cellulomonas cellasea</name>
    <dbReference type="NCBI Taxonomy" id="43670"/>
    <lineage>
        <taxon>Bacteria</taxon>
        <taxon>Bacillati</taxon>
        <taxon>Actinomycetota</taxon>
        <taxon>Actinomycetes</taxon>
        <taxon>Micrococcales</taxon>
        <taxon>Cellulomonadaceae</taxon>
        <taxon>Cellulomonas</taxon>
    </lineage>
</organism>
<sequence length="319" mass="34607">MVLPYAYQVAQYDPRDYGPNGYIGPLDSDTDEGPREAAYLTAIEAFARELGVTHLAVRAPRFGGPDPDEEPVAADDVLAQLFGTDLAGYVDGALVDIAAAQALVQGMFRGGTYGCELESDRMLVHVDWDMYMFVGTAAPCPGAVAATHAAGIFATECEFVLSEWLDEGLPKIDRPIDAVFWAEVDALVAVEGAVLLEELAAWGRWHRLTPGAPRPMLRPRCAVWVWPDLDRDVDAVLARPSDEIGLDTLVRLMADGALRSRRAVGEDGEDDVASVLVEAAGARSAWWRPGHAGRQAPLLEAVQPDADGIVRARWDRWAE</sequence>
<name>A0A7W4YDF2_9CELL</name>
<reference evidence="1 2" key="1">
    <citation type="submission" date="2020-08" db="EMBL/GenBank/DDBJ databases">
        <title>The Agave Microbiome: Exploring the role of microbial communities in plant adaptations to desert environments.</title>
        <authorList>
            <person name="Partida-Martinez L.P."/>
        </authorList>
    </citation>
    <scope>NUCLEOTIDE SEQUENCE [LARGE SCALE GENOMIC DNA]</scope>
    <source>
        <strain evidence="1 2">RAS26</strain>
    </source>
</reference>
<dbReference type="RefSeq" id="WP_183297280.1">
    <property type="nucleotide sequence ID" value="NZ_JACHVX010000005.1"/>
</dbReference>
<dbReference type="GO" id="GO:0005840">
    <property type="term" value="C:ribosome"/>
    <property type="evidence" value="ECO:0007669"/>
    <property type="project" value="UniProtKB-KW"/>
</dbReference>
<gene>
    <name evidence="1" type="ORF">FHR80_003424</name>
</gene>
<keyword evidence="1" id="KW-0689">Ribosomal protein</keyword>
<evidence type="ECO:0000313" key="2">
    <source>
        <dbReference type="Proteomes" id="UP000518206"/>
    </source>
</evidence>
<dbReference type="Proteomes" id="UP000518206">
    <property type="component" value="Unassembled WGS sequence"/>
</dbReference>
<reference evidence="1 2" key="2">
    <citation type="submission" date="2020-08" db="EMBL/GenBank/DDBJ databases">
        <authorList>
            <person name="Partida-Martinez L."/>
            <person name="Huntemann M."/>
            <person name="Clum A."/>
            <person name="Wang J."/>
            <person name="Palaniappan K."/>
            <person name="Ritter S."/>
            <person name="Chen I.-M."/>
            <person name="Stamatis D."/>
            <person name="Reddy T."/>
            <person name="O'Malley R."/>
            <person name="Daum C."/>
            <person name="Shapiro N."/>
            <person name="Ivanova N."/>
            <person name="Kyrpides N."/>
            <person name="Woyke T."/>
        </authorList>
    </citation>
    <scope>NUCLEOTIDE SEQUENCE [LARGE SCALE GENOMIC DNA]</scope>
    <source>
        <strain evidence="1 2">RAS26</strain>
    </source>
</reference>
<comment type="caution">
    <text evidence="1">The sequence shown here is derived from an EMBL/GenBank/DDBJ whole genome shotgun (WGS) entry which is preliminary data.</text>
</comment>